<evidence type="ECO:0000256" key="2">
    <source>
        <dbReference type="ARBA" id="ARBA00022692"/>
    </source>
</evidence>
<comment type="subcellular location">
    <subcellularLocation>
        <location evidence="1">Membrane</location>
    </subcellularLocation>
</comment>
<keyword evidence="5" id="KW-0732">Signal</keyword>
<gene>
    <name evidence="7" type="primary">GLR3.3_1</name>
    <name evidence="7" type="ORF">CFP56_033361</name>
</gene>
<dbReference type="Gene3D" id="3.40.50.2300">
    <property type="match status" value="1"/>
</dbReference>
<protein>
    <submittedName>
        <fullName evidence="7">Glutamate receptor 3.3</fullName>
    </submittedName>
</protein>
<evidence type="ECO:0000313" key="7">
    <source>
        <dbReference type="EMBL" id="KAK7860643.1"/>
    </source>
</evidence>
<dbReference type="PANTHER" id="PTHR34836:SF7">
    <property type="entry name" value="RECEPTOR LIGAND BINDING REGION DOMAIN-CONTAINING PROTEIN"/>
    <property type="match status" value="1"/>
</dbReference>
<dbReference type="EMBL" id="PKMF04000005">
    <property type="protein sequence ID" value="KAK7860643.1"/>
    <property type="molecule type" value="Genomic_DNA"/>
</dbReference>
<evidence type="ECO:0000256" key="5">
    <source>
        <dbReference type="SAM" id="SignalP"/>
    </source>
</evidence>
<dbReference type="AlphaFoldDB" id="A0AAW0M9P5"/>
<sequence>MNHTWFILSLLLYVGVFPYGFSKNVSRPTTVRIGAIFTFNSTIGRVAKIAMEEAVKDVNSNSSILPGTKLDLTMQDSNCSGFFGMVEALEFMETDTVAIIGPQSSVVAHIISNVANELKVPLLSFGATDPTLSSLQFPFFVRTTQSDLYEMTAVADIVDYYGWKAVIAIFIDDDYGRNGMLAHL</sequence>
<organism evidence="7">
    <name type="scientific">Quercus suber</name>
    <name type="common">Cork oak</name>
    <dbReference type="NCBI Taxonomy" id="58331"/>
    <lineage>
        <taxon>Eukaryota</taxon>
        <taxon>Viridiplantae</taxon>
        <taxon>Streptophyta</taxon>
        <taxon>Embryophyta</taxon>
        <taxon>Tracheophyta</taxon>
        <taxon>Spermatophyta</taxon>
        <taxon>Magnoliopsida</taxon>
        <taxon>eudicotyledons</taxon>
        <taxon>Gunneridae</taxon>
        <taxon>Pentapetalae</taxon>
        <taxon>rosids</taxon>
        <taxon>fabids</taxon>
        <taxon>Fagales</taxon>
        <taxon>Fagaceae</taxon>
        <taxon>Quercus</taxon>
    </lineage>
</organism>
<reference evidence="7" key="2">
    <citation type="journal article" date="2018" name="Sci. Data">
        <title>The draft genome sequence of cork oak.</title>
        <authorList>
            <person name="Ramos A.M."/>
            <person name="Usie A."/>
            <person name="Barbosa P."/>
            <person name="Barros P.M."/>
            <person name="Capote T."/>
            <person name="Chaves I."/>
            <person name="Simoes F."/>
            <person name="Abreu I."/>
            <person name="Carrasquinho I."/>
            <person name="Faro C."/>
            <person name="Guimaraes J.B."/>
            <person name="Mendonca D."/>
            <person name="Nobrega F."/>
            <person name="Rodrigues L."/>
            <person name="Saibo N.J.M."/>
            <person name="Varela M.C."/>
            <person name="Egas C."/>
            <person name="Matos J."/>
            <person name="Miguel C.M."/>
            <person name="Oliveira M.M."/>
            <person name="Ricardo C.P."/>
            <person name="Goncalves S."/>
        </authorList>
    </citation>
    <scope>NUCLEOTIDE SEQUENCE [LARGE SCALE GENOMIC DNA]</scope>
    <source>
        <strain evidence="7">HL8</strain>
    </source>
</reference>
<evidence type="ECO:0000256" key="3">
    <source>
        <dbReference type="ARBA" id="ARBA00022989"/>
    </source>
</evidence>
<evidence type="ECO:0000256" key="1">
    <source>
        <dbReference type="ARBA" id="ARBA00004370"/>
    </source>
</evidence>
<evidence type="ECO:0000259" key="6">
    <source>
        <dbReference type="Pfam" id="PF01094"/>
    </source>
</evidence>
<feature type="domain" description="Receptor ligand binding region" evidence="6">
    <location>
        <begin position="48"/>
        <end position="181"/>
    </location>
</feature>
<evidence type="ECO:0000256" key="4">
    <source>
        <dbReference type="ARBA" id="ARBA00023136"/>
    </source>
</evidence>
<name>A0AAW0M9P5_QUESU</name>
<keyword evidence="4" id="KW-0472">Membrane</keyword>
<dbReference type="PANTHER" id="PTHR34836">
    <property type="entry name" value="OS06G0188250 PROTEIN"/>
    <property type="match status" value="1"/>
</dbReference>
<dbReference type="InterPro" id="IPR015683">
    <property type="entry name" value="Ionotropic_Glu_rcpt"/>
</dbReference>
<keyword evidence="7" id="KW-0675">Receptor</keyword>
<dbReference type="Pfam" id="PF01094">
    <property type="entry name" value="ANF_receptor"/>
    <property type="match status" value="1"/>
</dbReference>
<keyword evidence="3" id="KW-1133">Transmembrane helix</keyword>
<comment type="caution">
    <text evidence="7">The sequence shown here is derived from an EMBL/GenBank/DDBJ whole genome shotgun (WGS) entry which is preliminary data.</text>
</comment>
<reference evidence="7" key="1">
    <citation type="submission" date="2017-12" db="EMBL/GenBank/DDBJ databases">
        <authorList>
            <person name="Barbosa P."/>
            <person name="Usie A."/>
            <person name="Ramos A.M."/>
        </authorList>
    </citation>
    <scope>NUCLEOTIDE SEQUENCE</scope>
    <source>
        <strain evidence="7">HL8</strain>
        <tissue evidence="7">Leaves</tissue>
    </source>
</reference>
<reference evidence="7" key="3">
    <citation type="submission" date="2023-07" db="EMBL/GenBank/DDBJ databases">
        <title>An improved reference 1 genome and first organelle genomes of Quercus suber.</title>
        <authorList>
            <consortium name="Genosuber Consortium"/>
            <person name="Usie A."/>
            <person name="Serra O."/>
            <person name="Barros P."/>
        </authorList>
    </citation>
    <scope>NUCLEOTIDE SEQUENCE</scope>
    <source>
        <strain evidence="7">HL8</strain>
        <tissue evidence="7">Leaves</tissue>
    </source>
</reference>
<dbReference type="InterPro" id="IPR001828">
    <property type="entry name" value="ANF_lig-bd_rcpt"/>
</dbReference>
<dbReference type="InterPro" id="IPR028082">
    <property type="entry name" value="Peripla_BP_I"/>
</dbReference>
<feature type="chain" id="PRO_5044024517" evidence="5">
    <location>
        <begin position="23"/>
        <end position="184"/>
    </location>
</feature>
<proteinExistence type="predicted"/>
<feature type="signal peptide" evidence="5">
    <location>
        <begin position="1"/>
        <end position="22"/>
    </location>
</feature>
<dbReference type="SUPFAM" id="SSF53822">
    <property type="entry name" value="Periplasmic binding protein-like I"/>
    <property type="match status" value="1"/>
</dbReference>
<keyword evidence="2" id="KW-0812">Transmembrane</keyword>
<accession>A0AAW0M9P5</accession>
<dbReference type="GO" id="GO:0016020">
    <property type="term" value="C:membrane"/>
    <property type="evidence" value="ECO:0007669"/>
    <property type="project" value="UniProtKB-SubCell"/>
</dbReference>